<dbReference type="InterPro" id="IPR037682">
    <property type="entry name" value="TonB_C"/>
</dbReference>
<evidence type="ECO:0000256" key="3">
    <source>
        <dbReference type="ARBA" id="ARBA00022448"/>
    </source>
</evidence>
<sequence>MSFAHYLLQVNLYLIVFYGFYKLLLDKETYFSLNRAYLVTAGLLSLFIPFIRLEWLTEQKAAQQVYTSVNWEAVLQQATIVTESNTGFNWGSAFVYIYCAGILFFLGRLVLNLLAVKNLINTAKAGSAFSFLKNKIVDQDLPLVDVIDIHEEAHIKQWHTVDILFFEILGVITWLNPIIYFYKKSIKNIHEFLADEQAAKFQGDKAEYAMLILSQSFGVSPNRLANGFFDKSLIKKRIFMLQKERSKKIAIMKYGFFIPLFALLIVFSSATVRKNKKLIAISEQIPLEKPIEIVQEMVAPKEEFVNERLSKSVIKPSTEKIDGNWTNFYRFMAKSIKYPVDAQKNNLQGNTQIKFTLKNNKVTNVSTVLDLGDGCDEEVMKSLLSYKDFKNLPDGNYVLKVDFRLTDNNSKIKNEKALLLPSHKKLSDINVIGYSNPVRENITDEKIDKIYDFVSIEKQPEFPGGIKKFYEYLSKSIKYPKLAQENNVQGKIFLSFIVEKNGALTDVQITRGLGSGTDEEAVRVISGSPRWNPGLAEGKAVRVKYNINVNFTLSSENDQGTTPDPTVKTQNLLLRSTEKNSSIKLSDGTFNGVVVIDGIRLLNNNLLSTLDPNDIESISVLKDQLATNSYGYKAKNGVLLIATKAGKKNNLLMKSDQKEITINKPSAYDIKQ</sequence>
<evidence type="ECO:0000256" key="11">
    <source>
        <dbReference type="SAM" id="Phobius"/>
    </source>
</evidence>
<feature type="transmembrane region" description="Helical" evidence="11">
    <location>
        <begin position="250"/>
        <end position="270"/>
    </location>
</feature>
<keyword evidence="5" id="KW-0997">Cell inner membrane</keyword>
<evidence type="ECO:0000256" key="5">
    <source>
        <dbReference type="ARBA" id="ARBA00022519"/>
    </source>
</evidence>
<feature type="domain" description="TonB C-terminal" evidence="12">
    <location>
        <begin position="464"/>
        <end position="560"/>
    </location>
</feature>
<evidence type="ECO:0000256" key="1">
    <source>
        <dbReference type="ARBA" id="ARBA00004383"/>
    </source>
</evidence>
<dbReference type="PANTHER" id="PTHR33446">
    <property type="entry name" value="PROTEIN TONB-RELATED"/>
    <property type="match status" value="1"/>
</dbReference>
<protein>
    <submittedName>
        <fullName evidence="13">TonB family protein</fullName>
    </submittedName>
</protein>
<dbReference type="SUPFAM" id="SSF56935">
    <property type="entry name" value="Porins"/>
    <property type="match status" value="1"/>
</dbReference>
<dbReference type="CDD" id="cd07341">
    <property type="entry name" value="M56_BlaR1_MecR1_like"/>
    <property type="match status" value="1"/>
</dbReference>
<dbReference type="PROSITE" id="PS52016">
    <property type="entry name" value="TONB_DEPENDENT_REC_3"/>
    <property type="match status" value="1"/>
</dbReference>
<evidence type="ECO:0000259" key="12">
    <source>
        <dbReference type="PROSITE" id="PS52015"/>
    </source>
</evidence>
<evidence type="ECO:0000256" key="7">
    <source>
        <dbReference type="ARBA" id="ARBA00022927"/>
    </source>
</evidence>
<dbReference type="PROSITE" id="PS52015">
    <property type="entry name" value="TONB_CTD"/>
    <property type="match status" value="1"/>
</dbReference>
<evidence type="ECO:0000256" key="9">
    <source>
        <dbReference type="ARBA" id="ARBA00023136"/>
    </source>
</evidence>
<dbReference type="EMBL" id="QPKV01000003">
    <property type="protein sequence ID" value="RDC57179.1"/>
    <property type="molecule type" value="Genomic_DNA"/>
</dbReference>
<dbReference type="NCBIfam" id="TIGR01352">
    <property type="entry name" value="tonB_Cterm"/>
    <property type="match status" value="1"/>
</dbReference>
<comment type="similarity">
    <text evidence="2">Belongs to the TonB family.</text>
</comment>
<evidence type="ECO:0000256" key="2">
    <source>
        <dbReference type="ARBA" id="ARBA00006555"/>
    </source>
</evidence>
<dbReference type="InterPro" id="IPR008756">
    <property type="entry name" value="Peptidase_M56"/>
</dbReference>
<gene>
    <name evidence="13" type="ORF">DU508_08300</name>
</gene>
<organism evidence="13 14">
    <name type="scientific">Pedobacter chinensis</name>
    <dbReference type="NCBI Taxonomy" id="2282421"/>
    <lineage>
        <taxon>Bacteria</taxon>
        <taxon>Pseudomonadati</taxon>
        <taxon>Bacteroidota</taxon>
        <taxon>Sphingobacteriia</taxon>
        <taxon>Sphingobacteriales</taxon>
        <taxon>Sphingobacteriaceae</taxon>
        <taxon>Pedobacter</taxon>
    </lineage>
</organism>
<comment type="caution">
    <text evidence="13">The sequence shown here is derived from an EMBL/GenBank/DDBJ whole genome shotgun (WGS) entry which is preliminary data.</text>
</comment>
<comment type="subcellular location">
    <subcellularLocation>
        <location evidence="1">Cell inner membrane</location>
        <topology evidence="1">Single-pass membrane protein</topology>
        <orientation evidence="1">Periplasmic side</orientation>
    </subcellularLocation>
    <subcellularLocation>
        <location evidence="10">Cell outer membrane</location>
        <topology evidence="10">Multi-pass membrane protein</topology>
    </subcellularLocation>
</comment>
<evidence type="ECO:0000313" key="14">
    <source>
        <dbReference type="Proteomes" id="UP000253961"/>
    </source>
</evidence>
<keyword evidence="10" id="KW-1134">Transmembrane beta strand</keyword>
<evidence type="ECO:0000256" key="10">
    <source>
        <dbReference type="PROSITE-ProRule" id="PRU01360"/>
    </source>
</evidence>
<keyword evidence="8 11" id="KW-1133">Transmembrane helix</keyword>
<feature type="transmembrane region" description="Helical" evidence="11">
    <location>
        <begin position="6"/>
        <end position="24"/>
    </location>
</feature>
<keyword evidence="3 10" id="KW-0813">Transport</keyword>
<name>A0A369Q2K9_9SPHI</name>
<dbReference type="GO" id="GO:0015031">
    <property type="term" value="P:protein transport"/>
    <property type="evidence" value="ECO:0007669"/>
    <property type="project" value="UniProtKB-KW"/>
</dbReference>
<dbReference type="Gene3D" id="2.170.130.10">
    <property type="entry name" value="TonB-dependent receptor, plug domain"/>
    <property type="match status" value="1"/>
</dbReference>
<dbReference type="InterPro" id="IPR039426">
    <property type="entry name" value="TonB-dep_rcpt-like"/>
</dbReference>
<feature type="transmembrane region" description="Helical" evidence="11">
    <location>
        <begin position="93"/>
        <end position="114"/>
    </location>
</feature>
<keyword evidence="10" id="KW-0998">Cell outer membrane</keyword>
<dbReference type="Pfam" id="PF05569">
    <property type="entry name" value="Peptidase_M56"/>
    <property type="match status" value="1"/>
</dbReference>
<reference evidence="13 14" key="1">
    <citation type="submission" date="2018-07" db="EMBL/GenBank/DDBJ databases">
        <title>Pedobacter sp. nov., isolated from soil.</title>
        <authorList>
            <person name="Zhou L.Y."/>
            <person name="Du Z.J."/>
        </authorList>
    </citation>
    <scope>NUCLEOTIDE SEQUENCE [LARGE SCALE GENOMIC DNA]</scope>
    <source>
        <strain evidence="13 14">JDX94</strain>
    </source>
</reference>
<evidence type="ECO:0000256" key="4">
    <source>
        <dbReference type="ARBA" id="ARBA00022475"/>
    </source>
</evidence>
<dbReference type="InterPro" id="IPR006260">
    <property type="entry name" value="TonB/TolA_C"/>
</dbReference>
<dbReference type="PANTHER" id="PTHR33446:SF2">
    <property type="entry name" value="PROTEIN TONB"/>
    <property type="match status" value="1"/>
</dbReference>
<dbReference type="GO" id="GO:0031992">
    <property type="term" value="F:energy transducer activity"/>
    <property type="evidence" value="ECO:0007669"/>
    <property type="project" value="TreeGrafter"/>
</dbReference>
<accession>A0A369Q2K9</accession>
<keyword evidence="4" id="KW-1003">Cell membrane</keyword>
<evidence type="ECO:0000256" key="6">
    <source>
        <dbReference type="ARBA" id="ARBA00022692"/>
    </source>
</evidence>
<dbReference type="GO" id="GO:0098797">
    <property type="term" value="C:plasma membrane protein complex"/>
    <property type="evidence" value="ECO:0007669"/>
    <property type="project" value="TreeGrafter"/>
</dbReference>
<dbReference type="Pfam" id="PF03544">
    <property type="entry name" value="TonB_C"/>
    <property type="match status" value="1"/>
</dbReference>
<dbReference type="AlphaFoldDB" id="A0A369Q2K9"/>
<comment type="similarity">
    <text evidence="10">Belongs to the TonB-dependent receptor family.</text>
</comment>
<evidence type="ECO:0000313" key="13">
    <source>
        <dbReference type="EMBL" id="RDC57179.1"/>
    </source>
</evidence>
<dbReference type="InterPro" id="IPR051045">
    <property type="entry name" value="TonB-dependent_transducer"/>
</dbReference>
<dbReference type="GO" id="GO:0055085">
    <property type="term" value="P:transmembrane transport"/>
    <property type="evidence" value="ECO:0007669"/>
    <property type="project" value="InterPro"/>
</dbReference>
<dbReference type="GO" id="GO:0009279">
    <property type="term" value="C:cell outer membrane"/>
    <property type="evidence" value="ECO:0007669"/>
    <property type="project" value="UniProtKB-SubCell"/>
</dbReference>
<dbReference type="Proteomes" id="UP000253961">
    <property type="component" value="Unassembled WGS sequence"/>
</dbReference>
<keyword evidence="6 10" id="KW-0812">Transmembrane</keyword>
<proteinExistence type="inferred from homology"/>
<dbReference type="RefSeq" id="WP_115402353.1">
    <property type="nucleotide sequence ID" value="NZ_QPKV01000003.1"/>
</dbReference>
<dbReference type="InterPro" id="IPR037066">
    <property type="entry name" value="Plug_dom_sf"/>
</dbReference>
<keyword evidence="9 10" id="KW-0472">Membrane</keyword>
<dbReference type="Gene3D" id="3.30.1150.10">
    <property type="match status" value="2"/>
</dbReference>
<dbReference type="OrthoDB" id="649093at2"/>
<dbReference type="SUPFAM" id="SSF74653">
    <property type="entry name" value="TolA/TonB C-terminal domain"/>
    <property type="match status" value="1"/>
</dbReference>
<keyword evidence="7" id="KW-0653">Protein transport</keyword>
<evidence type="ECO:0000256" key="8">
    <source>
        <dbReference type="ARBA" id="ARBA00022989"/>
    </source>
</evidence>
<feature type="transmembrane region" description="Helical" evidence="11">
    <location>
        <begin position="36"/>
        <end position="53"/>
    </location>
</feature>
<keyword evidence="14" id="KW-1185">Reference proteome</keyword>